<accession>A0A1M4UP54</accession>
<dbReference type="Pfam" id="PF13563">
    <property type="entry name" value="2_5_RNA_ligase2"/>
    <property type="match status" value="1"/>
</dbReference>
<dbReference type="EMBL" id="FQVN01000001">
    <property type="protein sequence ID" value="SHE58370.1"/>
    <property type="molecule type" value="Genomic_DNA"/>
</dbReference>
<name>A0A1M4UP54_STRHI</name>
<dbReference type="InterPro" id="IPR009097">
    <property type="entry name" value="Cyclic_Pdiesterase"/>
</dbReference>
<dbReference type="GO" id="GO:0016874">
    <property type="term" value="F:ligase activity"/>
    <property type="evidence" value="ECO:0007669"/>
    <property type="project" value="UniProtKB-KW"/>
</dbReference>
<dbReference type="AlphaFoldDB" id="A0A1M4UP54"/>
<reference evidence="1 2" key="1">
    <citation type="submission" date="2016-11" db="EMBL/GenBank/DDBJ databases">
        <authorList>
            <person name="Jaros S."/>
            <person name="Januszkiewicz K."/>
            <person name="Wedrychowicz H."/>
        </authorList>
    </citation>
    <scope>NUCLEOTIDE SEQUENCE [LARGE SCALE GENOMIC DNA]</scope>
    <source>
        <strain evidence="1 2">DSM 44523</strain>
    </source>
</reference>
<dbReference type="OrthoDB" id="4541754at2"/>
<dbReference type="Proteomes" id="UP000184501">
    <property type="component" value="Unassembled WGS sequence"/>
</dbReference>
<organism evidence="1 2">
    <name type="scientific">Streptoalloteichus hindustanus</name>
    <dbReference type="NCBI Taxonomy" id="2017"/>
    <lineage>
        <taxon>Bacteria</taxon>
        <taxon>Bacillati</taxon>
        <taxon>Actinomycetota</taxon>
        <taxon>Actinomycetes</taxon>
        <taxon>Pseudonocardiales</taxon>
        <taxon>Pseudonocardiaceae</taxon>
        <taxon>Streptoalloteichus</taxon>
    </lineage>
</organism>
<evidence type="ECO:0000313" key="2">
    <source>
        <dbReference type="Proteomes" id="UP000184501"/>
    </source>
</evidence>
<keyword evidence="1" id="KW-0436">Ligase</keyword>
<keyword evidence="2" id="KW-1185">Reference proteome</keyword>
<dbReference type="Gene3D" id="3.90.1140.10">
    <property type="entry name" value="Cyclic phosphodiesterase"/>
    <property type="match status" value="1"/>
</dbReference>
<dbReference type="SUPFAM" id="SSF55144">
    <property type="entry name" value="LigT-like"/>
    <property type="match status" value="1"/>
</dbReference>
<protein>
    <submittedName>
        <fullName evidence="1">2'-5' RNA ligase superfamily protein</fullName>
    </submittedName>
</protein>
<proteinExistence type="predicted"/>
<sequence length="211" mass="23437">MATESGAPVDRIRSHWWWRPGWSYGRRCHTWRITFAERPEVHRLVSRYQSAMLSLLGFDLAPLESLHLTVQDVGFTDEVGEDEANAVVDLVQRHLAGTRPPEITLRGIVITEETVALPVLPTHALDSLREVVRGAAAEVLGAERVPAPPEGPARLSIAYANSDVNPVFVRALVSDLDLEPVSVPVDSVSSLVLHRDHQMYEWDKLATVRLG</sequence>
<gene>
    <name evidence="1" type="ORF">SAMN05444320_101495</name>
</gene>
<evidence type="ECO:0000313" key="1">
    <source>
        <dbReference type="EMBL" id="SHE58370.1"/>
    </source>
</evidence>
<dbReference type="RefSeq" id="WP_073479653.1">
    <property type="nucleotide sequence ID" value="NZ_FQVN01000001.1"/>
</dbReference>